<dbReference type="InterPro" id="IPR002686">
    <property type="entry name" value="Transposase_17"/>
</dbReference>
<protein>
    <recommendedName>
        <fullName evidence="1">Transposase IS200-like domain-containing protein</fullName>
    </recommendedName>
</protein>
<gene>
    <name evidence="2" type="ORF">LCGC14_0324080</name>
</gene>
<proteinExistence type="predicted"/>
<feature type="domain" description="Transposase IS200-like" evidence="1">
    <location>
        <begin position="69"/>
        <end position="178"/>
    </location>
</feature>
<dbReference type="Gene3D" id="3.30.70.1290">
    <property type="entry name" value="Transposase IS200-like"/>
    <property type="match status" value="1"/>
</dbReference>
<comment type="caution">
    <text evidence="2">The sequence shown here is derived from an EMBL/GenBank/DDBJ whole genome shotgun (WGS) entry which is preliminary data.</text>
</comment>
<reference evidence="2" key="1">
    <citation type="journal article" date="2015" name="Nature">
        <title>Complex archaea that bridge the gap between prokaryotes and eukaryotes.</title>
        <authorList>
            <person name="Spang A."/>
            <person name="Saw J.H."/>
            <person name="Jorgensen S.L."/>
            <person name="Zaremba-Niedzwiedzka K."/>
            <person name="Martijn J."/>
            <person name="Lind A.E."/>
            <person name="van Eijk R."/>
            <person name="Schleper C."/>
            <person name="Guy L."/>
            <person name="Ettema T.J."/>
        </authorList>
    </citation>
    <scope>NUCLEOTIDE SEQUENCE</scope>
</reference>
<dbReference type="InterPro" id="IPR052715">
    <property type="entry name" value="RAYT_transposase"/>
</dbReference>
<dbReference type="SMART" id="SM01321">
    <property type="entry name" value="Y1_Tnp"/>
    <property type="match status" value="1"/>
</dbReference>
<name>A0A0F9U151_9ZZZZ</name>
<accession>A0A0F9U151</accession>
<evidence type="ECO:0000259" key="1">
    <source>
        <dbReference type="SMART" id="SM01321"/>
    </source>
</evidence>
<dbReference type="NCBIfam" id="NF047646">
    <property type="entry name" value="REP_Tyr_transpos"/>
    <property type="match status" value="1"/>
</dbReference>
<dbReference type="PANTHER" id="PTHR36966:SF1">
    <property type="entry name" value="REP-ASSOCIATED TYROSINE TRANSPOSASE"/>
    <property type="match status" value="1"/>
</dbReference>
<dbReference type="GO" id="GO:0004803">
    <property type="term" value="F:transposase activity"/>
    <property type="evidence" value="ECO:0007669"/>
    <property type="project" value="InterPro"/>
</dbReference>
<dbReference type="GO" id="GO:0043565">
    <property type="term" value="F:sequence-specific DNA binding"/>
    <property type="evidence" value="ECO:0007669"/>
    <property type="project" value="TreeGrafter"/>
</dbReference>
<dbReference type="GO" id="GO:0006313">
    <property type="term" value="P:DNA transposition"/>
    <property type="evidence" value="ECO:0007669"/>
    <property type="project" value="InterPro"/>
</dbReference>
<dbReference type="Pfam" id="PF01797">
    <property type="entry name" value="Y1_Tnp"/>
    <property type="match status" value="1"/>
</dbReference>
<dbReference type="SUPFAM" id="SSF143422">
    <property type="entry name" value="Transposase IS200-like"/>
    <property type="match status" value="1"/>
</dbReference>
<sequence>MSSKPEQHRGWYTTRRIPHFDAAHTFQFISFRLSDSLPPTVLSDMKAEADMRSTSEKSTALRTSMEAFLDRGYGCCLLAEPEMAAQLGQAFAFYDGRRYELIAWCVMPNHVHILIKPMTSLSRIVQGWKTWSARWAYQHAQQLHLHMPPNGFWMRGYWDRYIRDEIHFQAAIAYIHQNPVKAGLCSHAQDWVWSSAKQSECGLGPVNP</sequence>
<dbReference type="PANTHER" id="PTHR36966">
    <property type="entry name" value="REP-ASSOCIATED TYROSINE TRANSPOSASE"/>
    <property type="match status" value="1"/>
</dbReference>
<dbReference type="AlphaFoldDB" id="A0A0F9U151"/>
<organism evidence="2">
    <name type="scientific">marine sediment metagenome</name>
    <dbReference type="NCBI Taxonomy" id="412755"/>
    <lineage>
        <taxon>unclassified sequences</taxon>
        <taxon>metagenomes</taxon>
        <taxon>ecological metagenomes</taxon>
    </lineage>
</organism>
<dbReference type="EMBL" id="LAZR01000221">
    <property type="protein sequence ID" value="KKN81037.1"/>
    <property type="molecule type" value="Genomic_DNA"/>
</dbReference>
<evidence type="ECO:0000313" key="2">
    <source>
        <dbReference type="EMBL" id="KKN81037.1"/>
    </source>
</evidence>
<dbReference type="InterPro" id="IPR036515">
    <property type="entry name" value="Transposase_17_sf"/>
</dbReference>